<evidence type="ECO:0000256" key="2">
    <source>
        <dbReference type="ARBA" id="ARBA00008296"/>
    </source>
</evidence>
<feature type="region of interest" description="Disordered" evidence="4">
    <location>
        <begin position="79"/>
        <end position="124"/>
    </location>
</feature>
<dbReference type="PANTHER" id="PTHR21680:SF0">
    <property type="entry name" value="COILED-COIL DOMAIN-CONTAINING PROTEIN 124"/>
    <property type="match status" value="1"/>
</dbReference>
<name>A0AAA9TJ36_BOVIN</name>
<dbReference type="Pfam" id="PF06244">
    <property type="entry name" value="Ccdc124"/>
    <property type="match status" value="1"/>
</dbReference>
<proteinExistence type="inferred from homology"/>
<dbReference type="AlphaFoldDB" id="A0AAA9TJ36"/>
<dbReference type="Ensembl" id="ENSBTAT00000101226.1">
    <property type="protein sequence ID" value="ENSBTAP00000097177.1"/>
    <property type="gene ID" value="ENSBTAG00000004604.5"/>
</dbReference>
<feature type="compositionally biased region" description="Basic and acidic residues" evidence="4">
    <location>
        <begin position="202"/>
        <end position="227"/>
    </location>
</feature>
<feature type="region of interest" description="Disordered" evidence="4">
    <location>
        <begin position="172"/>
        <end position="227"/>
    </location>
</feature>
<reference evidence="6" key="2">
    <citation type="submission" date="2025-08" db="UniProtKB">
        <authorList>
            <consortium name="Ensembl"/>
        </authorList>
    </citation>
    <scope>IDENTIFICATION</scope>
    <source>
        <strain evidence="6">Hereford</strain>
    </source>
</reference>
<accession>A0AAA9TJ36</accession>
<comment type="similarity">
    <text evidence="2">Belongs to the CCDC124 family.</text>
</comment>
<keyword evidence="3" id="KW-0175">Coiled coil</keyword>
<feature type="domain" description="Coiled-coil" evidence="5">
    <location>
        <begin position="234"/>
        <end position="317"/>
    </location>
</feature>
<evidence type="ECO:0000313" key="7">
    <source>
        <dbReference type="Proteomes" id="UP000009136"/>
    </source>
</evidence>
<dbReference type="PANTHER" id="PTHR21680">
    <property type="entry name" value="COILED-COIL DOMAIN-CONTAINING PROTEIN 124"/>
    <property type="match status" value="1"/>
</dbReference>
<evidence type="ECO:0000256" key="1">
    <source>
        <dbReference type="ARBA" id="ARBA00004214"/>
    </source>
</evidence>
<protein>
    <submittedName>
        <fullName evidence="6">Coiled-coil domain containing 124</fullName>
    </submittedName>
</protein>
<gene>
    <name evidence="6" type="primary">CCDC124</name>
</gene>
<reference evidence="6" key="1">
    <citation type="submission" date="2018-03" db="EMBL/GenBank/DDBJ databases">
        <title>ARS-UCD1.2.</title>
        <authorList>
            <person name="Rosen B.D."/>
            <person name="Bickhart D.M."/>
            <person name="Koren S."/>
            <person name="Schnabel R.D."/>
            <person name="Hall R."/>
            <person name="Zimin A."/>
            <person name="Dreischer C."/>
            <person name="Schultheiss S."/>
            <person name="Schroeder S.G."/>
            <person name="Elsik C.G."/>
            <person name="Couldrey C."/>
            <person name="Liu G.E."/>
            <person name="Van Tassell C.P."/>
            <person name="Phillippy A.M."/>
            <person name="Smith T.P.L."/>
            <person name="Medrano J.F."/>
        </authorList>
    </citation>
    <scope>NUCLEOTIDE SEQUENCE [LARGE SCALE GENOMIC DNA]</scope>
    <source>
        <strain evidence="6">Hereford</strain>
    </source>
</reference>
<organism evidence="6 7">
    <name type="scientific">Bos taurus</name>
    <name type="common">Bovine</name>
    <dbReference type="NCBI Taxonomy" id="9913"/>
    <lineage>
        <taxon>Eukaryota</taxon>
        <taxon>Metazoa</taxon>
        <taxon>Chordata</taxon>
        <taxon>Craniata</taxon>
        <taxon>Vertebrata</taxon>
        <taxon>Euteleostomi</taxon>
        <taxon>Mammalia</taxon>
        <taxon>Eutheria</taxon>
        <taxon>Laurasiatheria</taxon>
        <taxon>Artiodactyla</taxon>
        <taxon>Ruminantia</taxon>
        <taxon>Pecora</taxon>
        <taxon>Bovidae</taxon>
        <taxon>Bovinae</taxon>
        <taxon>Bos</taxon>
    </lineage>
</organism>
<evidence type="ECO:0000259" key="5">
    <source>
        <dbReference type="Pfam" id="PF06244"/>
    </source>
</evidence>
<comment type="subcellular location">
    <subcellularLocation>
        <location evidence="1">Midbody</location>
    </subcellularLocation>
</comment>
<dbReference type="InterPro" id="IPR054414">
    <property type="entry name" value="Ccdc124/Oxs1_C"/>
</dbReference>
<dbReference type="GO" id="GO:0030496">
    <property type="term" value="C:midbody"/>
    <property type="evidence" value="ECO:0007669"/>
    <property type="project" value="UniProtKB-SubCell"/>
</dbReference>
<sequence>MWEPSSCVQTAFLLSYPSGRLEVRGPVRVLRNPSSGALSPVTGALPAHRPSPRHRGWMAELQAVGGQAGMPVAQGSVGVRGGPQQNISSLKPHRTTNEPEPRAVPGAVEGQQPRTSTLGYTSPRPAGIRAFLGSQRGISPSLCDTQLGTLQQCLPKEEKEKRRLEQLERKKETQRLLEEEDSKLKGGKAPRVAASSKVTRAQIEETLRRDHQHKESPDPAEKAKSHLEVPLEENVNRRVLEEGSVEARTIEDAIAVLSVTEEAVDRHPERRMRAAYTAFEEAQLPRLKQENPNMRLSQLKQMLKKEWLRSPDNPMNQRAVPFNTPK</sequence>
<keyword evidence="7" id="KW-1185">Reference proteome</keyword>
<evidence type="ECO:0000313" key="6">
    <source>
        <dbReference type="Ensembl" id="ENSBTAP00000097177.1"/>
    </source>
</evidence>
<reference evidence="6" key="3">
    <citation type="submission" date="2025-09" db="UniProtKB">
        <authorList>
            <consortium name="Ensembl"/>
        </authorList>
    </citation>
    <scope>IDENTIFICATION</scope>
    <source>
        <strain evidence="6">Hereford</strain>
    </source>
</reference>
<dbReference type="Proteomes" id="UP000009136">
    <property type="component" value="Chromosome 7"/>
</dbReference>
<evidence type="ECO:0000256" key="4">
    <source>
        <dbReference type="SAM" id="MobiDB-lite"/>
    </source>
</evidence>
<dbReference type="InterPro" id="IPR010422">
    <property type="entry name" value="Ccdc124/Oxs1"/>
</dbReference>
<evidence type="ECO:0000256" key="3">
    <source>
        <dbReference type="ARBA" id="ARBA00023054"/>
    </source>
</evidence>
<feature type="region of interest" description="Disordered" evidence="4">
    <location>
        <begin position="306"/>
        <end position="326"/>
    </location>
</feature>
<dbReference type="GeneTree" id="ENSGT00390000012482"/>